<dbReference type="STRING" id="847.BRW83_1512"/>
<protein>
    <submittedName>
        <fullName evidence="1">Uncharacterized protein</fullName>
    </submittedName>
</protein>
<accession>C3X913</accession>
<dbReference type="AlphaFoldDB" id="C3X913"/>
<sequence>MKIVYHFDENGAYCGASEACRSPLEDDVYLIPAMATDVMPPATGKNECPVWENGKWTVKPDFRGKVYWLDDGSECKIDQIGETVPSNGLSQRPEMATTKKGGFFSRLFKQAK</sequence>
<organism evidence="1 2">
    <name type="scientific">Oxalobacter formigenes OXCC13</name>
    <dbReference type="NCBI Taxonomy" id="556269"/>
    <lineage>
        <taxon>Bacteria</taxon>
        <taxon>Pseudomonadati</taxon>
        <taxon>Pseudomonadota</taxon>
        <taxon>Betaproteobacteria</taxon>
        <taxon>Burkholderiales</taxon>
        <taxon>Oxalobacteraceae</taxon>
        <taxon>Oxalobacter</taxon>
    </lineage>
</organism>
<dbReference type="GeneID" id="77135374"/>
<gene>
    <name evidence="1" type="ORF">OFBG_00717</name>
</gene>
<evidence type="ECO:0000313" key="2">
    <source>
        <dbReference type="Proteomes" id="UP000005089"/>
    </source>
</evidence>
<dbReference type="HOGENOM" id="CLU_2143353_0_0_4"/>
<proteinExistence type="predicted"/>
<evidence type="ECO:0000313" key="1">
    <source>
        <dbReference type="EMBL" id="EEO29689.1"/>
    </source>
</evidence>
<dbReference type="Proteomes" id="UP000005089">
    <property type="component" value="Unassembled WGS sequence"/>
</dbReference>
<dbReference type="OrthoDB" id="9027476at2"/>
<dbReference type="RefSeq" id="WP_005880352.1">
    <property type="nucleotide sequence ID" value="NZ_CP019430.1"/>
</dbReference>
<keyword evidence="2" id="KW-1185">Reference proteome</keyword>
<name>C3X913_OXAFO</name>
<reference evidence="1 2" key="1">
    <citation type="submission" date="2009-02" db="EMBL/GenBank/DDBJ databases">
        <title>The Genome Sequence of Oxalobacter formigenes OXCC13.</title>
        <authorList>
            <consortium name="The Broad Institute Genome Sequencing Platform"/>
            <person name="Ward D."/>
            <person name="Young S.K."/>
            <person name="Kodira C.D."/>
            <person name="Zeng Q."/>
            <person name="Koehrsen M."/>
            <person name="Alvarado L."/>
            <person name="Berlin A."/>
            <person name="Borenstein D."/>
            <person name="Chen Z."/>
            <person name="Engels R."/>
            <person name="Freedman E."/>
            <person name="Gellesch M."/>
            <person name="Goldberg J."/>
            <person name="Griggs A."/>
            <person name="Gujja S."/>
            <person name="Heiman D."/>
            <person name="Hepburn T."/>
            <person name="Howarth C."/>
            <person name="Jen D."/>
            <person name="Larson L."/>
            <person name="Lewis B."/>
            <person name="Mehta T."/>
            <person name="Park D."/>
            <person name="Pearson M."/>
            <person name="Roberts A."/>
            <person name="Saif S."/>
            <person name="Shea T."/>
            <person name="Shenoy N."/>
            <person name="Sisk P."/>
            <person name="Stolte C."/>
            <person name="Sykes S."/>
            <person name="Walk T."/>
            <person name="White J."/>
            <person name="Yandava C."/>
            <person name="Allison M.J."/>
            <person name="Lander E."/>
            <person name="Nusbaum C."/>
            <person name="Galagan J."/>
            <person name="Birren B."/>
        </authorList>
    </citation>
    <scope>NUCLEOTIDE SEQUENCE [LARGE SCALE GENOMIC DNA]</scope>
    <source>
        <strain evidence="1 2">OXCC13</strain>
    </source>
</reference>
<dbReference type="EMBL" id="GG658170">
    <property type="protein sequence ID" value="EEO29689.1"/>
    <property type="molecule type" value="Genomic_DNA"/>
</dbReference>